<dbReference type="InterPro" id="IPR029068">
    <property type="entry name" value="Glyas_Bleomycin-R_OHBP_Dase"/>
</dbReference>
<dbReference type="eggNOG" id="COG0346">
    <property type="taxonomic scope" value="Bacteria"/>
</dbReference>
<dbReference type="AlphaFoldDB" id="U3A2C0"/>
<organism evidence="2 3">
    <name type="scientific">Vibrio azureus NBRC 104587</name>
    <dbReference type="NCBI Taxonomy" id="1219077"/>
    <lineage>
        <taxon>Bacteria</taxon>
        <taxon>Pseudomonadati</taxon>
        <taxon>Pseudomonadota</taxon>
        <taxon>Gammaproteobacteria</taxon>
        <taxon>Vibrionales</taxon>
        <taxon>Vibrionaceae</taxon>
        <taxon>Vibrio</taxon>
    </lineage>
</organism>
<reference evidence="2 3" key="1">
    <citation type="submission" date="2013-09" db="EMBL/GenBank/DDBJ databases">
        <title>Whole genome shotgun sequence of Vibrio azureus NBRC 104587.</title>
        <authorList>
            <person name="Isaki S."/>
            <person name="Hosoyama A."/>
            <person name="Numata M."/>
            <person name="Hashimoto M."/>
            <person name="Hosoyama Y."/>
            <person name="Tsuchikane K."/>
            <person name="Noguchi M."/>
            <person name="Hirakata S."/>
            <person name="Ichikawa N."/>
            <person name="Ohji S."/>
            <person name="Yamazoe A."/>
            <person name="Fujita N."/>
        </authorList>
    </citation>
    <scope>NUCLEOTIDE SEQUENCE [LARGE SCALE GENOMIC DNA]</scope>
    <source>
        <strain evidence="2 3">NBRC 104587</strain>
    </source>
</reference>
<proteinExistence type="predicted"/>
<evidence type="ECO:0000259" key="1">
    <source>
        <dbReference type="PROSITE" id="PS51819"/>
    </source>
</evidence>
<dbReference type="InterPro" id="IPR004360">
    <property type="entry name" value="Glyas_Fos-R_dOase_dom"/>
</dbReference>
<dbReference type="OrthoDB" id="9179860at2"/>
<evidence type="ECO:0000313" key="2">
    <source>
        <dbReference type="EMBL" id="GAD74156.1"/>
    </source>
</evidence>
<name>U3A2C0_9VIBR</name>
<dbReference type="SUPFAM" id="SSF54593">
    <property type="entry name" value="Glyoxalase/Bleomycin resistance protein/Dihydroxybiphenyl dioxygenase"/>
    <property type="match status" value="1"/>
</dbReference>
<dbReference type="Pfam" id="PF00903">
    <property type="entry name" value="Glyoxalase"/>
    <property type="match status" value="1"/>
</dbReference>
<dbReference type="EMBL" id="BATL01000004">
    <property type="protein sequence ID" value="GAD74156.1"/>
    <property type="molecule type" value="Genomic_DNA"/>
</dbReference>
<dbReference type="CDD" id="cd06587">
    <property type="entry name" value="VOC"/>
    <property type="match status" value="1"/>
</dbReference>
<dbReference type="PROSITE" id="PS51819">
    <property type="entry name" value="VOC"/>
    <property type="match status" value="1"/>
</dbReference>
<accession>U3A2C0</accession>
<dbReference type="InterPro" id="IPR037523">
    <property type="entry name" value="VOC_core"/>
</dbReference>
<protein>
    <submittedName>
        <fullName evidence="2">Glyoxalase-family protein</fullName>
    </submittedName>
</protein>
<dbReference type="RefSeq" id="WP_021707938.1">
    <property type="nucleotide sequence ID" value="NZ_BAOB01000015.1"/>
</dbReference>
<comment type="caution">
    <text evidence="2">The sequence shown here is derived from an EMBL/GenBank/DDBJ whole genome shotgun (WGS) entry which is preliminary data.</text>
</comment>
<dbReference type="Proteomes" id="UP000016567">
    <property type="component" value="Unassembled WGS sequence"/>
</dbReference>
<keyword evidence="3" id="KW-1185">Reference proteome</keyword>
<evidence type="ECO:0000313" key="3">
    <source>
        <dbReference type="Proteomes" id="UP000016567"/>
    </source>
</evidence>
<sequence>MIQLEHVNLVVKDIPAVLKFYLVAFPHWKVRAEGTGEWHGKPRNWLHFGDDYQYLAFSDHGEGVNRNLSGHQVGLAHFAYVTNNIDGVIQRLTSAGYPIHNPGTENPYRKNVYFIDPAGFEIEFVEYLSDDPKLRNSSEE</sequence>
<feature type="domain" description="VOC" evidence="1">
    <location>
        <begin position="3"/>
        <end position="127"/>
    </location>
</feature>
<dbReference type="Gene3D" id="3.10.180.10">
    <property type="entry name" value="2,3-Dihydroxybiphenyl 1,2-Dioxygenase, domain 1"/>
    <property type="match status" value="1"/>
</dbReference>
<dbReference type="STRING" id="1219077.VAZ01S_004_00300"/>
<gene>
    <name evidence="2" type="ORF">VAZ01S_004_00300</name>
</gene>